<dbReference type="RefSeq" id="WP_126724759.1">
    <property type="nucleotide sequence ID" value="NZ_RYZH01000012.1"/>
</dbReference>
<dbReference type="EMBL" id="RYZH01000012">
    <property type="protein sequence ID" value="RUL88244.1"/>
    <property type="molecule type" value="Genomic_DNA"/>
</dbReference>
<keyword evidence="2" id="KW-1185">Reference proteome</keyword>
<proteinExistence type="predicted"/>
<protein>
    <submittedName>
        <fullName evidence="1">Uncharacterized protein</fullName>
    </submittedName>
</protein>
<name>A0A432MLE6_9BACT</name>
<reference evidence="1 2" key="1">
    <citation type="submission" date="2018-12" db="EMBL/GenBank/DDBJ databases">
        <authorList>
            <person name="Toschakov S.V."/>
        </authorList>
    </citation>
    <scope>NUCLEOTIDE SEQUENCE [LARGE SCALE GENOMIC DNA]</scope>
    <source>
        <strain evidence="1 2">GM2012</strain>
    </source>
</reference>
<dbReference type="AlphaFoldDB" id="A0A432MLE6"/>
<accession>A0A432MLE6</accession>
<sequence>MIAFPFACTDWSSFHEIKGLLRLEDEDLVLEYRIVQWGCLPKARVREARLPREVITAMTLRKGWFRDVLAIQTSSLRSWEEFPGAVDGRARLIVGKEDRETARELVALLSPEKAVSPIDEFA</sequence>
<reference evidence="1 2" key="2">
    <citation type="submission" date="2019-01" db="EMBL/GenBank/DDBJ databases">
        <title>Tautonia sociabilis, a novel thermotolerant planctomycete of Isosphaeraceae family, isolated from a 4000 m deep subterranean habitat.</title>
        <authorList>
            <person name="Kovaleva O.L."/>
            <person name="Elcheninov A.G."/>
            <person name="Van Heerden E."/>
            <person name="Toshchakov S.V."/>
            <person name="Novikov A."/>
            <person name="Bonch-Osmolovskaya E.A."/>
            <person name="Kublanov I.V."/>
        </authorList>
    </citation>
    <scope>NUCLEOTIDE SEQUENCE [LARGE SCALE GENOMIC DNA]</scope>
    <source>
        <strain evidence="1 2">GM2012</strain>
    </source>
</reference>
<organism evidence="1 2">
    <name type="scientific">Tautonia sociabilis</name>
    <dbReference type="NCBI Taxonomy" id="2080755"/>
    <lineage>
        <taxon>Bacteria</taxon>
        <taxon>Pseudomonadati</taxon>
        <taxon>Planctomycetota</taxon>
        <taxon>Planctomycetia</taxon>
        <taxon>Isosphaerales</taxon>
        <taxon>Isosphaeraceae</taxon>
        <taxon>Tautonia</taxon>
    </lineage>
</organism>
<evidence type="ECO:0000313" key="2">
    <source>
        <dbReference type="Proteomes" id="UP000280296"/>
    </source>
</evidence>
<evidence type="ECO:0000313" key="1">
    <source>
        <dbReference type="EMBL" id="RUL88244.1"/>
    </source>
</evidence>
<dbReference type="Proteomes" id="UP000280296">
    <property type="component" value="Unassembled WGS sequence"/>
</dbReference>
<comment type="caution">
    <text evidence="1">The sequence shown here is derived from an EMBL/GenBank/DDBJ whole genome shotgun (WGS) entry which is preliminary data.</text>
</comment>
<gene>
    <name evidence="1" type="ORF">TsocGM_07860</name>
</gene>
<dbReference type="OrthoDB" id="9841752at2"/>